<dbReference type="InterPro" id="IPR050796">
    <property type="entry name" value="SCF_F-box_component"/>
</dbReference>
<evidence type="ECO:0000259" key="2">
    <source>
        <dbReference type="Pfam" id="PF07734"/>
    </source>
</evidence>
<dbReference type="EMBL" id="JACGCM010002325">
    <property type="protein sequence ID" value="KAF6141481.1"/>
    <property type="molecule type" value="Genomic_DNA"/>
</dbReference>
<dbReference type="OrthoDB" id="591557at2759"/>
<organism evidence="3 4">
    <name type="scientific">Kingdonia uniflora</name>
    <dbReference type="NCBI Taxonomy" id="39325"/>
    <lineage>
        <taxon>Eukaryota</taxon>
        <taxon>Viridiplantae</taxon>
        <taxon>Streptophyta</taxon>
        <taxon>Embryophyta</taxon>
        <taxon>Tracheophyta</taxon>
        <taxon>Spermatophyta</taxon>
        <taxon>Magnoliopsida</taxon>
        <taxon>Ranunculales</taxon>
        <taxon>Circaeasteraceae</taxon>
        <taxon>Kingdonia</taxon>
    </lineage>
</organism>
<dbReference type="InterPro" id="IPR011043">
    <property type="entry name" value="Gal_Oxase/kelch_b-propeller"/>
</dbReference>
<protein>
    <recommendedName>
        <fullName evidence="5">F-box domain-containing protein</fullName>
    </recommendedName>
</protein>
<feature type="domain" description="F-box associated beta-propeller type 1" evidence="2">
    <location>
        <begin position="92"/>
        <end position="350"/>
    </location>
</feature>
<evidence type="ECO:0000313" key="4">
    <source>
        <dbReference type="Proteomes" id="UP000541444"/>
    </source>
</evidence>
<dbReference type="CDD" id="cd22157">
    <property type="entry name" value="F-box_AtFBW1-like"/>
    <property type="match status" value="1"/>
</dbReference>
<proteinExistence type="predicted"/>
<dbReference type="PANTHER" id="PTHR31672">
    <property type="entry name" value="BNACNNG10540D PROTEIN"/>
    <property type="match status" value="1"/>
</dbReference>
<accession>A0A7J7LFN8</accession>
<dbReference type="Pfam" id="PF00646">
    <property type="entry name" value="F-box"/>
    <property type="match status" value="1"/>
</dbReference>
<dbReference type="Pfam" id="PF07734">
    <property type="entry name" value="FBA_1"/>
    <property type="match status" value="1"/>
</dbReference>
<dbReference type="InterPro" id="IPR017451">
    <property type="entry name" value="F-box-assoc_interact_dom"/>
</dbReference>
<dbReference type="SUPFAM" id="SSF81383">
    <property type="entry name" value="F-box domain"/>
    <property type="match status" value="1"/>
</dbReference>
<evidence type="ECO:0000259" key="1">
    <source>
        <dbReference type="Pfam" id="PF00646"/>
    </source>
</evidence>
<dbReference type="AlphaFoldDB" id="A0A7J7LFN8"/>
<feature type="domain" description="F-box" evidence="1">
    <location>
        <begin position="3"/>
        <end position="41"/>
    </location>
</feature>
<sequence length="388" mass="44947">MESLSEGIVEDILIRLPEDSLMCCKCVSKQWLNLISKPHFVKLHLKKSKAKEQCKLIIVSPPDPCFSLKYIEKYTAWVEDYEFYGPINLDEDKVVRTLGSCDGLLLLFTSDREMFLWNPTTQQVKKVPGGSIRRTGYHRELSGIDYYCCGYFPLYGFGYDESTDDYKVVSHGNKTNKKMNNLKSEVYVYTLRKDSWRVVKTKFPCLSYGSEKPGVLVDGILHWTVCPHERSCYSTSIVSFDLRSEEFRGISPPKFETGMKACEVGILGGHLCTLQYYDNSYVDVWAMKDYGIVESWTKLFRFKDHRDRGISRLKLLQILRNGDILLVRNSTDLVMYDSQRQRQKSVNNMDFFFYGDVETYVKSLVSLEAENGLKRKANRSKKISSKKR</sequence>
<comment type="caution">
    <text evidence="3">The sequence shown here is derived from an EMBL/GenBank/DDBJ whole genome shotgun (WGS) entry which is preliminary data.</text>
</comment>
<gene>
    <name evidence="3" type="ORF">GIB67_000862</name>
</gene>
<dbReference type="NCBIfam" id="TIGR01640">
    <property type="entry name" value="F_box_assoc_1"/>
    <property type="match status" value="1"/>
</dbReference>
<reference evidence="3 4" key="1">
    <citation type="journal article" date="2020" name="IScience">
        <title>Genome Sequencing of the Endangered Kingdonia uniflora (Circaeasteraceae, Ranunculales) Reveals Potential Mechanisms of Evolutionary Specialization.</title>
        <authorList>
            <person name="Sun Y."/>
            <person name="Deng T."/>
            <person name="Zhang A."/>
            <person name="Moore M.J."/>
            <person name="Landis J.B."/>
            <person name="Lin N."/>
            <person name="Zhang H."/>
            <person name="Zhang X."/>
            <person name="Huang J."/>
            <person name="Zhang X."/>
            <person name="Sun H."/>
            <person name="Wang H."/>
        </authorList>
    </citation>
    <scope>NUCLEOTIDE SEQUENCE [LARGE SCALE GENOMIC DNA]</scope>
    <source>
        <strain evidence="3">TB1705</strain>
        <tissue evidence="3">Leaf</tissue>
    </source>
</reference>
<dbReference type="InterPro" id="IPR006527">
    <property type="entry name" value="F-box-assoc_dom_typ1"/>
</dbReference>
<dbReference type="InterPro" id="IPR001810">
    <property type="entry name" value="F-box_dom"/>
</dbReference>
<dbReference type="Proteomes" id="UP000541444">
    <property type="component" value="Unassembled WGS sequence"/>
</dbReference>
<dbReference type="SUPFAM" id="SSF50965">
    <property type="entry name" value="Galactose oxidase, central domain"/>
    <property type="match status" value="1"/>
</dbReference>
<dbReference type="Gene3D" id="1.20.1280.50">
    <property type="match status" value="1"/>
</dbReference>
<name>A0A7J7LFN8_9MAGN</name>
<keyword evidence="4" id="KW-1185">Reference proteome</keyword>
<dbReference type="InterPro" id="IPR036047">
    <property type="entry name" value="F-box-like_dom_sf"/>
</dbReference>
<dbReference type="PANTHER" id="PTHR31672:SF13">
    <property type="entry name" value="F-BOX PROTEIN CPR30-LIKE"/>
    <property type="match status" value="1"/>
</dbReference>
<evidence type="ECO:0008006" key="5">
    <source>
        <dbReference type="Google" id="ProtNLM"/>
    </source>
</evidence>
<evidence type="ECO:0000313" key="3">
    <source>
        <dbReference type="EMBL" id="KAF6141481.1"/>
    </source>
</evidence>